<comment type="subcellular location">
    <subcellularLocation>
        <location evidence="10">Cell inner membrane</location>
        <topology evidence="10">Lipid-anchor</topology>
        <orientation evidence="10">Periplasmic side</orientation>
    </subcellularLocation>
</comment>
<keyword evidence="7 10" id="KW-0274">FAD</keyword>
<keyword evidence="4 10" id="KW-0285">Flavoprotein</keyword>
<feature type="chain" id="PRO_5023158872" description="FAD:protein FMN transferase" evidence="10">
    <location>
        <begin position="29"/>
        <end position="439"/>
    </location>
</feature>
<dbReference type="SUPFAM" id="SSF143631">
    <property type="entry name" value="ApbE-like"/>
    <property type="match status" value="1"/>
</dbReference>
<keyword evidence="13" id="KW-1185">Reference proteome</keyword>
<evidence type="ECO:0000256" key="10">
    <source>
        <dbReference type="RuleBase" id="RU363002"/>
    </source>
</evidence>
<dbReference type="AlphaFoldDB" id="A0A5C6F5N5"/>
<dbReference type="GO" id="GO:0016740">
    <property type="term" value="F:transferase activity"/>
    <property type="evidence" value="ECO:0007669"/>
    <property type="project" value="UniProtKB-UniRule"/>
</dbReference>
<evidence type="ECO:0000256" key="7">
    <source>
        <dbReference type="ARBA" id="ARBA00022827"/>
    </source>
</evidence>
<feature type="signal peptide" evidence="10">
    <location>
        <begin position="1"/>
        <end position="28"/>
    </location>
</feature>
<accession>A0A5C6F5N5</accession>
<keyword evidence="10 12" id="KW-0449">Lipoprotein</keyword>
<keyword evidence="6 10" id="KW-0479">Metal-binding</keyword>
<dbReference type="Gene3D" id="3.10.520.10">
    <property type="entry name" value="ApbE-like domains"/>
    <property type="match status" value="1"/>
</dbReference>
<evidence type="ECO:0000256" key="9">
    <source>
        <dbReference type="ARBA" id="ARBA00048540"/>
    </source>
</evidence>
<reference evidence="12 13" key="1">
    <citation type="submission" date="2019-02" db="EMBL/GenBank/DDBJ databases">
        <title>Deep-cultivation of Planctomycetes and their phenomic and genomic characterization uncovers novel biology.</title>
        <authorList>
            <person name="Wiegand S."/>
            <person name="Jogler M."/>
            <person name="Boedeker C."/>
            <person name="Pinto D."/>
            <person name="Vollmers J."/>
            <person name="Rivas-Marin E."/>
            <person name="Kohn T."/>
            <person name="Peeters S.H."/>
            <person name="Heuer A."/>
            <person name="Rast P."/>
            <person name="Oberbeckmann S."/>
            <person name="Bunk B."/>
            <person name="Jeske O."/>
            <person name="Meyerdierks A."/>
            <person name="Storesund J.E."/>
            <person name="Kallscheuer N."/>
            <person name="Luecker S."/>
            <person name="Lage O.M."/>
            <person name="Pohl T."/>
            <person name="Merkel B.J."/>
            <person name="Hornburger P."/>
            <person name="Mueller R.-W."/>
            <person name="Bruemmer F."/>
            <person name="Labrenz M."/>
            <person name="Spormann A.M."/>
            <person name="Op Den Camp H."/>
            <person name="Overmann J."/>
            <person name="Amann R."/>
            <person name="Jetten M.S.M."/>
            <person name="Mascher T."/>
            <person name="Medema M.H."/>
            <person name="Devos D.P."/>
            <person name="Kaster A.-K."/>
            <person name="Ovreas L."/>
            <person name="Rohde M."/>
            <person name="Galperin M.Y."/>
            <person name="Jogler C."/>
        </authorList>
    </citation>
    <scope>NUCLEOTIDE SEQUENCE [LARGE SCALE GENOMIC DNA]</scope>
    <source>
        <strain evidence="12 13">Poly59</strain>
    </source>
</reference>
<dbReference type="EMBL" id="SJPX01000002">
    <property type="protein sequence ID" value="TWU55159.1"/>
    <property type="molecule type" value="Genomic_DNA"/>
</dbReference>
<evidence type="ECO:0000256" key="11">
    <source>
        <dbReference type="SAM" id="Phobius"/>
    </source>
</evidence>
<keyword evidence="11" id="KW-0812">Transmembrane</keyword>
<evidence type="ECO:0000256" key="4">
    <source>
        <dbReference type="ARBA" id="ARBA00022630"/>
    </source>
</evidence>
<comment type="catalytic activity">
    <reaction evidence="9 10">
        <text>L-threonyl-[protein] + FAD = FMN-L-threonyl-[protein] + AMP + H(+)</text>
        <dbReference type="Rhea" id="RHEA:36847"/>
        <dbReference type="Rhea" id="RHEA-COMP:11060"/>
        <dbReference type="Rhea" id="RHEA-COMP:11061"/>
        <dbReference type="ChEBI" id="CHEBI:15378"/>
        <dbReference type="ChEBI" id="CHEBI:30013"/>
        <dbReference type="ChEBI" id="CHEBI:57692"/>
        <dbReference type="ChEBI" id="CHEBI:74257"/>
        <dbReference type="ChEBI" id="CHEBI:456215"/>
        <dbReference type="EC" id="2.7.1.180"/>
    </reaction>
</comment>
<proteinExistence type="inferred from homology"/>
<dbReference type="InterPro" id="IPR024932">
    <property type="entry name" value="ApbE"/>
</dbReference>
<keyword evidence="5 10" id="KW-0808">Transferase</keyword>
<evidence type="ECO:0000256" key="2">
    <source>
        <dbReference type="ARBA" id="ARBA00011955"/>
    </source>
</evidence>
<comment type="cofactor">
    <cofactor evidence="1 10">
        <name>Mg(2+)</name>
        <dbReference type="ChEBI" id="CHEBI:18420"/>
    </cofactor>
</comment>
<dbReference type="Pfam" id="PF04400">
    <property type="entry name" value="NqrM"/>
    <property type="match status" value="1"/>
</dbReference>
<organism evidence="12 13">
    <name type="scientific">Rubripirellula reticaptiva</name>
    <dbReference type="NCBI Taxonomy" id="2528013"/>
    <lineage>
        <taxon>Bacteria</taxon>
        <taxon>Pseudomonadati</taxon>
        <taxon>Planctomycetota</taxon>
        <taxon>Planctomycetia</taxon>
        <taxon>Pirellulales</taxon>
        <taxon>Pirellulaceae</taxon>
        <taxon>Rubripirellula</taxon>
    </lineage>
</organism>
<gene>
    <name evidence="12" type="primary">apbE_2</name>
    <name evidence="12" type="ORF">Poly59_14550</name>
</gene>
<comment type="similarity">
    <text evidence="10">Belongs to the ApbE family.</text>
</comment>
<comment type="caution">
    <text evidence="12">The sequence shown here is derived from an EMBL/GenBank/DDBJ whole genome shotgun (WGS) entry which is preliminary data.</text>
</comment>
<dbReference type="PROSITE" id="PS51257">
    <property type="entry name" value="PROKAR_LIPOPROTEIN"/>
    <property type="match status" value="1"/>
</dbReference>
<keyword evidence="11" id="KW-1133">Transmembrane helix</keyword>
<dbReference type="GO" id="GO:0046872">
    <property type="term" value="F:metal ion binding"/>
    <property type="evidence" value="ECO:0007669"/>
    <property type="project" value="UniProtKB-UniRule"/>
</dbReference>
<evidence type="ECO:0000313" key="13">
    <source>
        <dbReference type="Proteomes" id="UP000317977"/>
    </source>
</evidence>
<sequence precursor="true">MTRFRGLLILAFVGLLACNPCLSGGAAAADGELLEFFGETMGTTYSVKVFQPPESLRVDNLRIDVDGVLRNVNDQMSTYLKSSEISQFNESNSTDWFAVSPEFASVVETALEVSVKTDGAFDVTVGPLVNAWNFGVGPRTSVAPSAETIAKIQDSIGYQKLAVRMDPPAIRKSVPSLKIDLSAIAKGHGVDRVVKFLNEQGLLNIFVEIGGEVRVSGSKSGKPWKVGIQMPDATTNQWTIAHAFGTGGTDHAMATSGDYRNFFEADGKRYSHTIDPRTGYPVDHALASVSILADRCVDADAWATAINAMGPAEGLAIAQTEDLDALLISRSSDGFTKSGTGELAQYVATNTTGEKMETTLSANGSPWVIVAITTIAFATILFSMAIGVIFGRKAISGSCGGIANKTNPDGSTSCGLCSNPADACKELRDRMQNQTGENA</sequence>
<dbReference type="EC" id="2.7.1.180" evidence="2 10"/>
<dbReference type="Pfam" id="PF02424">
    <property type="entry name" value="ApbE"/>
    <property type="match status" value="1"/>
</dbReference>
<dbReference type="Proteomes" id="UP000317977">
    <property type="component" value="Unassembled WGS sequence"/>
</dbReference>
<dbReference type="GO" id="GO:0005886">
    <property type="term" value="C:plasma membrane"/>
    <property type="evidence" value="ECO:0007669"/>
    <property type="project" value="UniProtKB-SubCell"/>
</dbReference>
<comment type="function">
    <text evidence="10">Flavin transferase that catalyzes the transfer of the FMN moiety of FAD and its covalent binding to the hydroxyl group of a threonine residue in a target flavoprotein.</text>
</comment>
<evidence type="ECO:0000313" key="12">
    <source>
        <dbReference type="EMBL" id="TWU55159.1"/>
    </source>
</evidence>
<keyword evidence="10" id="KW-1003">Cell membrane</keyword>
<dbReference type="RefSeq" id="WP_246151453.1">
    <property type="nucleotide sequence ID" value="NZ_SJPX01000002.1"/>
</dbReference>
<name>A0A5C6F5N5_9BACT</name>
<keyword evidence="10" id="KW-0997">Cell inner membrane</keyword>
<evidence type="ECO:0000256" key="6">
    <source>
        <dbReference type="ARBA" id="ARBA00022723"/>
    </source>
</evidence>
<keyword evidence="11" id="KW-0472">Membrane</keyword>
<feature type="transmembrane region" description="Helical" evidence="11">
    <location>
        <begin position="367"/>
        <end position="390"/>
    </location>
</feature>
<evidence type="ECO:0000256" key="3">
    <source>
        <dbReference type="ARBA" id="ARBA00016337"/>
    </source>
</evidence>
<dbReference type="PANTHER" id="PTHR30040:SF2">
    <property type="entry name" value="FAD:PROTEIN FMN TRANSFERASE"/>
    <property type="match status" value="1"/>
</dbReference>
<dbReference type="InterPro" id="IPR007495">
    <property type="entry name" value="NqrM"/>
</dbReference>
<protein>
    <recommendedName>
        <fullName evidence="3 10">FAD:protein FMN transferase</fullName>
        <ecNumber evidence="2 10">2.7.1.180</ecNumber>
    </recommendedName>
</protein>
<dbReference type="PANTHER" id="PTHR30040">
    <property type="entry name" value="THIAMINE BIOSYNTHESIS LIPOPROTEIN APBE"/>
    <property type="match status" value="1"/>
</dbReference>
<evidence type="ECO:0000256" key="5">
    <source>
        <dbReference type="ARBA" id="ARBA00022679"/>
    </source>
</evidence>
<evidence type="ECO:0000256" key="8">
    <source>
        <dbReference type="ARBA" id="ARBA00022842"/>
    </source>
</evidence>
<keyword evidence="8 10" id="KW-0460">Magnesium</keyword>
<keyword evidence="10" id="KW-0732">Signal</keyword>
<evidence type="ECO:0000256" key="1">
    <source>
        <dbReference type="ARBA" id="ARBA00001946"/>
    </source>
</evidence>
<dbReference type="InterPro" id="IPR003374">
    <property type="entry name" value="ApbE-like_sf"/>
</dbReference>